<dbReference type="EMBL" id="LCDO01000016">
    <property type="protein sequence ID" value="KKS56169.1"/>
    <property type="molecule type" value="Genomic_DNA"/>
</dbReference>
<dbReference type="Proteomes" id="UP000034837">
    <property type="component" value="Unassembled WGS sequence"/>
</dbReference>
<name>A0A0G1A5E3_9BACT</name>
<dbReference type="SUPFAM" id="SSF50249">
    <property type="entry name" value="Nucleic acid-binding proteins"/>
    <property type="match status" value="1"/>
</dbReference>
<dbReference type="InterPro" id="IPR012340">
    <property type="entry name" value="NA-bd_OB-fold"/>
</dbReference>
<organism evidence="1 2">
    <name type="scientific">Candidatus Magasanikbacteria bacterium GW2011_GWA2_42_32</name>
    <dbReference type="NCBI Taxonomy" id="1619039"/>
    <lineage>
        <taxon>Bacteria</taxon>
        <taxon>Candidatus Magasanikiibacteriota</taxon>
    </lineage>
</organism>
<proteinExistence type="predicted"/>
<dbReference type="AlphaFoldDB" id="A0A0G1A5E3"/>
<reference evidence="1 2" key="1">
    <citation type="journal article" date="2015" name="Nature">
        <title>rRNA introns, odd ribosomes, and small enigmatic genomes across a large radiation of phyla.</title>
        <authorList>
            <person name="Brown C.T."/>
            <person name="Hug L.A."/>
            <person name="Thomas B.C."/>
            <person name="Sharon I."/>
            <person name="Castelle C.J."/>
            <person name="Singh A."/>
            <person name="Wilkins M.J."/>
            <person name="Williams K.H."/>
            <person name="Banfield J.F."/>
        </authorList>
    </citation>
    <scope>NUCLEOTIDE SEQUENCE [LARGE SCALE GENOMIC DNA]</scope>
</reference>
<evidence type="ECO:0000313" key="2">
    <source>
        <dbReference type="Proteomes" id="UP000034837"/>
    </source>
</evidence>
<sequence length="77" mass="8813">MIKQQVTFEDFEKVDIGVGKIIKVEDFSEARKPAYKLLIDLCPEIGTKQSSAQIVKNQTSVWLTLHQNKLAHLLLKF</sequence>
<dbReference type="Gene3D" id="2.40.50.140">
    <property type="entry name" value="Nucleic acid-binding proteins"/>
    <property type="match status" value="1"/>
</dbReference>
<dbReference type="PATRIC" id="fig|1619039.3.peg.1107"/>
<evidence type="ECO:0000313" key="1">
    <source>
        <dbReference type="EMBL" id="KKS56169.1"/>
    </source>
</evidence>
<gene>
    <name evidence="1" type="ORF">UV20_C0016G0003</name>
</gene>
<comment type="caution">
    <text evidence="1">The sequence shown here is derived from an EMBL/GenBank/DDBJ whole genome shotgun (WGS) entry which is preliminary data.</text>
</comment>
<protein>
    <submittedName>
        <fullName evidence="1">Export-related chaperone CsaA</fullName>
    </submittedName>
</protein>
<accession>A0A0G1A5E3</accession>